<dbReference type="AlphaFoldDB" id="F2UPD2"/>
<dbReference type="OrthoDB" id="20821at2759"/>
<reference evidence="2" key="1">
    <citation type="submission" date="2009-08" db="EMBL/GenBank/DDBJ databases">
        <title>Annotation of Salpingoeca rosetta.</title>
        <authorList>
            <consortium name="The Broad Institute Genome Sequencing Platform"/>
            <person name="Russ C."/>
            <person name="Cuomo C."/>
            <person name="Burger G."/>
            <person name="Gray M.W."/>
            <person name="Holland P.W.H."/>
            <person name="King N."/>
            <person name="Lang F.B.F."/>
            <person name="Roger A.J."/>
            <person name="Ruiz-Trillo I."/>
            <person name="Young S.K."/>
            <person name="Zeng Q."/>
            <person name="Gargeya S."/>
            <person name="Alvarado L."/>
            <person name="Berlin A."/>
            <person name="Chapman S.B."/>
            <person name="Chen Z."/>
            <person name="Freedman E."/>
            <person name="Gellesch M."/>
            <person name="Goldberg J."/>
            <person name="Griggs A."/>
            <person name="Gujja S."/>
            <person name="Heilman E."/>
            <person name="Heiman D."/>
            <person name="Howarth C."/>
            <person name="Mehta T."/>
            <person name="Neiman D."/>
            <person name="Pearson M."/>
            <person name="Roberts A."/>
            <person name="Saif S."/>
            <person name="Shea T."/>
            <person name="Shenoy N."/>
            <person name="Sisk P."/>
            <person name="Stolte C."/>
            <person name="Sykes S."/>
            <person name="White J."/>
            <person name="Yandava C."/>
            <person name="Haas B."/>
            <person name="Nusbaum C."/>
            <person name="Birren B."/>
        </authorList>
    </citation>
    <scope>NUCLEOTIDE SEQUENCE [LARGE SCALE GENOMIC DNA]</scope>
    <source>
        <strain evidence="2">ATCC 50818</strain>
    </source>
</reference>
<dbReference type="GO" id="GO:0051301">
    <property type="term" value="P:cell division"/>
    <property type="evidence" value="ECO:0007669"/>
    <property type="project" value="TreeGrafter"/>
</dbReference>
<dbReference type="RefSeq" id="XP_004988968.1">
    <property type="nucleotide sequence ID" value="XM_004988911.1"/>
</dbReference>
<dbReference type="STRING" id="946362.F2UPD2"/>
<dbReference type="PANTHER" id="PTHR21068">
    <property type="entry name" value="SPARTIN"/>
    <property type="match status" value="1"/>
</dbReference>
<dbReference type="EMBL" id="GL832986">
    <property type="protein sequence ID" value="EGD79487.1"/>
    <property type="molecule type" value="Genomic_DNA"/>
</dbReference>
<evidence type="ECO:0000259" key="1">
    <source>
        <dbReference type="Pfam" id="PF06911"/>
    </source>
</evidence>
<dbReference type="InterPro" id="IPR045036">
    <property type="entry name" value="Spartin-like"/>
</dbReference>
<protein>
    <recommendedName>
        <fullName evidence="1">Senescence domain-containing protein</fullName>
    </recommendedName>
</protein>
<organism evidence="3">
    <name type="scientific">Salpingoeca rosetta (strain ATCC 50818 / BSB-021)</name>
    <dbReference type="NCBI Taxonomy" id="946362"/>
    <lineage>
        <taxon>Eukaryota</taxon>
        <taxon>Choanoflagellata</taxon>
        <taxon>Craspedida</taxon>
        <taxon>Salpingoecidae</taxon>
        <taxon>Salpingoeca</taxon>
    </lineage>
</organism>
<dbReference type="Pfam" id="PF06911">
    <property type="entry name" value="Senescence"/>
    <property type="match status" value="1"/>
</dbReference>
<dbReference type="GeneID" id="16069510"/>
<proteinExistence type="predicted"/>
<dbReference type="InParanoid" id="F2UPD2"/>
<accession>F2UPD2</accession>
<evidence type="ECO:0000313" key="2">
    <source>
        <dbReference type="EMBL" id="EGD79487.1"/>
    </source>
</evidence>
<dbReference type="PANTHER" id="PTHR21068:SF43">
    <property type="entry name" value="SPARTIN"/>
    <property type="match status" value="1"/>
</dbReference>
<dbReference type="KEGG" id="sre:PTSG_10052"/>
<gene>
    <name evidence="2" type="ORF">PTSG_10052</name>
</gene>
<name>F2UPD2_SALR5</name>
<dbReference type="Proteomes" id="UP000007799">
    <property type="component" value="Unassembled WGS sequence"/>
</dbReference>
<dbReference type="InterPro" id="IPR009686">
    <property type="entry name" value="Senescence/spartin_C"/>
</dbReference>
<feature type="domain" description="Senescence" evidence="1">
    <location>
        <begin position="228"/>
        <end position="396"/>
    </location>
</feature>
<keyword evidence="3" id="KW-1185">Reference proteome</keyword>
<dbReference type="GO" id="GO:0005886">
    <property type="term" value="C:plasma membrane"/>
    <property type="evidence" value="ECO:0007669"/>
    <property type="project" value="TreeGrafter"/>
</dbReference>
<sequence length="404" mass="43927">MASVLKSVVDCCEQAEAYLRAGEPQKAVLFVQRGEAELAKVKAQGTESAQRASELERSLADLRARCCPPASRAVVYPTDNLVVPGTQSFLVSAEGEFQRELSSSADLRIHRTEAGVFVASCGTWTSVLAEDIPVLKAGPRFYIFTNITGDESIPPDSCIGVMLHKADAGLIAAFEHMLEDTTNFCRLHIDEEEQITEIESTRPLVETDTSASLAPGASSSWDAVVARGIERGALSMAQAFETTATIGGRVMRSAGEALRSRLVPAEEDIEVSDRTKRVVHGFGVAAHATYQGVSYVVSNVVDLAERAVHRVAPVISSYLRNDEHNSQAKQKWVHVIKAGGMGVITVLESMERAVETLANTLSEETRETVRHKYGQEAHDVARTSFNAVGNMAQAYRMTGRLRYK</sequence>
<evidence type="ECO:0000313" key="3">
    <source>
        <dbReference type="Proteomes" id="UP000007799"/>
    </source>
</evidence>